<dbReference type="PANTHER" id="PTHR23507:SF6">
    <property type="entry name" value="PROTON-COUPLED FOLATE TRANSPORTER"/>
    <property type="match status" value="1"/>
</dbReference>
<feature type="transmembrane region" description="Helical" evidence="5">
    <location>
        <begin position="89"/>
        <end position="111"/>
    </location>
</feature>
<dbReference type="GO" id="GO:0022857">
    <property type="term" value="F:transmembrane transporter activity"/>
    <property type="evidence" value="ECO:0007669"/>
    <property type="project" value="TreeGrafter"/>
</dbReference>
<feature type="transmembrane region" description="Helical" evidence="5">
    <location>
        <begin position="442"/>
        <end position="465"/>
    </location>
</feature>
<dbReference type="Gene3D" id="1.20.1250.20">
    <property type="entry name" value="MFS general substrate transporter like domains"/>
    <property type="match status" value="1"/>
</dbReference>
<feature type="transmembrane region" description="Helical" evidence="5">
    <location>
        <begin position="190"/>
        <end position="209"/>
    </location>
</feature>
<protein>
    <submittedName>
        <fullName evidence="6">Proton-coupled folate transporter</fullName>
    </submittedName>
</protein>
<dbReference type="EMBL" id="JPKZ01002215">
    <property type="protein sequence ID" value="KHN77857.1"/>
    <property type="molecule type" value="Genomic_DNA"/>
</dbReference>
<feature type="transmembrane region" description="Helical" evidence="5">
    <location>
        <begin position="298"/>
        <end position="319"/>
    </location>
</feature>
<dbReference type="SUPFAM" id="SSF103473">
    <property type="entry name" value="MFS general substrate transporter"/>
    <property type="match status" value="1"/>
</dbReference>
<evidence type="ECO:0000256" key="2">
    <source>
        <dbReference type="ARBA" id="ARBA00022692"/>
    </source>
</evidence>
<dbReference type="Proteomes" id="UP000031036">
    <property type="component" value="Unassembled WGS sequence"/>
</dbReference>
<evidence type="ECO:0000256" key="1">
    <source>
        <dbReference type="ARBA" id="ARBA00004141"/>
    </source>
</evidence>
<feature type="transmembrane region" description="Helical" evidence="5">
    <location>
        <begin position="408"/>
        <end position="430"/>
    </location>
</feature>
<evidence type="ECO:0000313" key="7">
    <source>
        <dbReference type="Proteomes" id="UP000031036"/>
    </source>
</evidence>
<name>A0A0B2V8P5_TOXCA</name>
<feature type="transmembrane region" description="Helical" evidence="5">
    <location>
        <begin position="471"/>
        <end position="499"/>
    </location>
</feature>
<feature type="transmembrane region" description="Helical" evidence="5">
    <location>
        <begin position="263"/>
        <end position="286"/>
    </location>
</feature>
<dbReference type="GO" id="GO:0016020">
    <property type="term" value="C:membrane"/>
    <property type="evidence" value="ECO:0007669"/>
    <property type="project" value="UniProtKB-SubCell"/>
</dbReference>
<keyword evidence="7" id="KW-1185">Reference proteome</keyword>
<comment type="subcellular location">
    <subcellularLocation>
        <location evidence="1">Membrane</location>
        <topology evidence="1">Multi-pass membrane protein</topology>
    </subcellularLocation>
</comment>
<feature type="transmembrane region" description="Helical" evidence="5">
    <location>
        <begin position="221"/>
        <end position="243"/>
    </location>
</feature>
<accession>A0A0B2V8P5</accession>
<dbReference type="InterPro" id="IPR036259">
    <property type="entry name" value="MFS_trans_sf"/>
</dbReference>
<evidence type="ECO:0000256" key="4">
    <source>
        <dbReference type="ARBA" id="ARBA00023136"/>
    </source>
</evidence>
<keyword evidence="4 5" id="KW-0472">Membrane</keyword>
<dbReference type="OMA" id="WPGFAFF"/>
<dbReference type="PANTHER" id="PTHR23507">
    <property type="entry name" value="ZGC:174356"/>
    <property type="match status" value="1"/>
</dbReference>
<sequence>MMRQTMATMDRDRVLETATLDSEISMSVAATDETRDLIRHRQPPFFRGISRPSAGVSAGDDEMGDSEYFGADMAKSLSERRCGINVEPVIFLFAIAIGLITTIQPLFLYWARCIEIFKDYGNMTIVGIRNVSDLCARLSEKNNSFYQNTVEKDISTTKVFLQIASGIPTLISAPTIGVWSDGSGGRRRPLLLGLFGLFIYTLLQFVSTLTYKWMNVYIMQYVAEVAIGCTGGIATLFMASFAIVTDDSRHQMLPGSTSVPLRIGIASALQSIGIVIGSAIASIFTISPAISVKAHEDGYVKATAASFAVTFIAIFYAFVCVKETHQHLLQLQHNQLLFLLVKRYPFEWSDTTFTYYSTGKNIALSFGMVLFPIVISKRQQQNLVYNNSSYAFSDTAAVGGNLSQIGNVAFAAGGFSFLAGAIAPGYRSFLPRMVAKEETARLFAAFSIVMVVSPILSALVFNNIFNATIDVWPGFAFLVGSVLQLIVFIGQIVVHCLMWPQWNSEREERLQRLNSNNGDNTDAPQSPLPSDTDAAVIINRSISNTAIHSASNSPEISNDVRRPLLV</sequence>
<keyword evidence="3 5" id="KW-1133">Transmembrane helix</keyword>
<proteinExistence type="predicted"/>
<dbReference type="AlphaFoldDB" id="A0A0B2V8P5"/>
<keyword evidence="2 5" id="KW-0812">Transmembrane</keyword>
<evidence type="ECO:0000313" key="6">
    <source>
        <dbReference type="EMBL" id="KHN77857.1"/>
    </source>
</evidence>
<comment type="caution">
    <text evidence="6">The sequence shown here is derived from an EMBL/GenBank/DDBJ whole genome shotgun (WGS) entry which is preliminary data.</text>
</comment>
<evidence type="ECO:0000256" key="3">
    <source>
        <dbReference type="ARBA" id="ARBA00022989"/>
    </source>
</evidence>
<dbReference type="OrthoDB" id="419734at2759"/>
<evidence type="ECO:0000256" key="5">
    <source>
        <dbReference type="SAM" id="Phobius"/>
    </source>
</evidence>
<gene>
    <name evidence="6" type="primary">slc46a1</name>
    <name evidence="6" type="ORF">Tcan_07325</name>
</gene>
<reference evidence="6 7" key="1">
    <citation type="submission" date="2014-11" db="EMBL/GenBank/DDBJ databases">
        <title>Genetic blueprint of the zoonotic pathogen Toxocara canis.</title>
        <authorList>
            <person name="Zhu X.-Q."/>
            <person name="Korhonen P.K."/>
            <person name="Cai H."/>
            <person name="Young N.D."/>
            <person name="Nejsum P."/>
            <person name="von Samson-Himmelstjerna G."/>
            <person name="Boag P.R."/>
            <person name="Tan P."/>
            <person name="Li Q."/>
            <person name="Min J."/>
            <person name="Yang Y."/>
            <person name="Wang X."/>
            <person name="Fang X."/>
            <person name="Hall R.S."/>
            <person name="Hofmann A."/>
            <person name="Sternberg P.W."/>
            <person name="Jex A.R."/>
            <person name="Gasser R.B."/>
        </authorList>
    </citation>
    <scope>NUCLEOTIDE SEQUENCE [LARGE SCALE GENOMIC DNA]</scope>
    <source>
        <strain evidence="6">PN_DK_2014</strain>
    </source>
</reference>
<organism evidence="6 7">
    <name type="scientific">Toxocara canis</name>
    <name type="common">Canine roundworm</name>
    <dbReference type="NCBI Taxonomy" id="6265"/>
    <lineage>
        <taxon>Eukaryota</taxon>
        <taxon>Metazoa</taxon>
        <taxon>Ecdysozoa</taxon>
        <taxon>Nematoda</taxon>
        <taxon>Chromadorea</taxon>
        <taxon>Rhabditida</taxon>
        <taxon>Spirurina</taxon>
        <taxon>Ascaridomorpha</taxon>
        <taxon>Ascaridoidea</taxon>
        <taxon>Toxocaridae</taxon>
        <taxon>Toxocara</taxon>
    </lineage>
</organism>